<accession>A0A6D2I0N5</accession>
<protein>
    <recommendedName>
        <fullName evidence="1">Retrotransposon Copia-like N-terminal domain-containing protein</fullName>
    </recommendedName>
</protein>
<keyword evidence="3" id="KW-1185">Reference proteome</keyword>
<comment type="caution">
    <text evidence="2">The sequence shown here is derived from an EMBL/GenBank/DDBJ whole genome shotgun (WGS) entry which is preliminary data.</text>
</comment>
<gene>
    <name evidence="2" type="ORF">MERR_LOCUS7705</name>
</gene>
<reference evidence="2" key="1">
    <citation type="submission" date="2020-01" db="EMBL/GenBank/DDBJ databases">
        <authorList>
            <person name="Mishra B."/>
        </authorList>
    </citation>
    <scope>NUCLEOTIDE SEQUENCE [LARGE SCALE GENOMIC DNA]</scope>
</reference>
<organism evidence="2 3">
    <name type="scientific">Microthlaspi erraticum</name>
    <dbReference type="NCBI Taxonomy" id="1685480"/>
    <lineage>
        <taxon>Eukaryota</taxon>
        <taxon>Viridiplantae</taxon>
        <taxon>Streptophyta</taxon>
        <taxon>Embryophyta</taxon>
        <taxon>Tracheophyta</taxon>
        <taxon>Spermatophyta</taxon>
        <taxon>Magnoliopsida</taxon>
        <taxon>eudicotyledons</taxon>
        <taxon>Gunneridae</taxon>
        <taxon>Pentapetalae</taxon>
        <taxon>rosids</taxon>
        <taxon>malvids</taxon>
        <taxon>Brassicales</taxon>
        <taxon>Brassicaceae</taxon>
        <taxon>Coluteocarpeae</taxon>
        <taxon>Microthlaspi</taxon>
    </lineage>
</organism>
<evidence type="ECO:0000313" key="3">
    <source>
        <dbReference type="Proteomes" id="UP000467841"/>
    </source>
</evidence>
<name>A0A6D2I0N5_9BRAS</name>
<sequence>MVSERDDLEKIDSDTEILPNPGNLAIALVQFNGDNFDEWAQAVWTALRVKKKFGFVDGSVTEPAKDAADHEDWLSAKSMVTLWILNTVDSKVRRTLANKEDPAELWKEIKELFSEGNGPRIQENKAELAVCRQGNSSVIEYFGKLQVLWEDLLNYETSPECKCGLCKCNLNSELEKKREEDRIHQFLLGLDDAIYGGVRTSIINTDPLPNLNQVYSKVKYVERINTVMRGREQQTPQTAFVTQRNNVMFKEEKLKMTCTNCKKKGHTAETCYQTIGYPEW</sequence>
<dbReference type="Proteomes" id="UP000467841">
    <property type="component" value="Unassembled WGS sequence"/>
</dbReference>
<dbReference type="InterPro" id="IPR029472">
    <property type="entry name" value="Copia-like_N"/>
</dbReference>
<proteinExistence type="predicted"/>
<evidence type="ECO:0000313" key="2">
    <source>
        <dbReference type="EMBL" id="CAA7020470.1"/>
    </source>
</evidence>
<dbReference type="OrthoDB" id="1929700at2759"/>
<dbReference type="PANTHER" id="PTHR37610:SF101">
    <property type="entry name" value="(RAPE) HYPOTHETICAL PROTEIN"/>
    <property type="match status" value="1"/>
</dbReference>
<dbReference type="EMBL" id="CACVBM020000554">
    <property type="protein sequence ID" value="CAA7020470.1"/>
    <property type="molecule type" value="Genomic_DNA"/>
</dbReference>
<evidence type="ECO:0000259" key="1">
    <source>
        <dbReference type="Pfam" id="PF14244"/>
    </source>
</evidence>
<dbReference type="AlphaFoldDB" id="A0A6D2I0N5"/>
<feature type="domain" description="Retrotransposon Copia-like N-terminal" evidence="1">
    <location>
        <begin position="24"/>
        <end position="64"/>
    </location>
</feature>
<dbReference type="PANTHER" id="PTHR37610">
    <property type="entry name" value="CCHC-TYPE DOMAIN-CONTAINING PROTEIN"/>
    <property type="match status" value="1"/>
</dbReference>
<dbReference type="Pfam" id="PF14244">
    <property type="entry name" value="Retrotran_gag_3"/>
    <property type="match status" value="1"/>
</dbReference>